<dbReference type="EMBL" id="CAADFO010000164">
    <property type="protein sequence ID" value="VFK33545.1"/>
    <property type="molecule type" value="Genomic_DNA"/>
</dbReference>
<organism evidence="2">
    <name type="scientific">Candidatus Kentrum sp. MB</name>
    <dbReference type="NCBI Taxonomy" id="2138164"/>
    <lineage>
        <taxon>Bacteria</taxon>
        <taxon>Pseudomonadati</taxon>
        <taxon>Pseudomonadota</taxon>
        <taxon>Gammaproteobacteria</taxon>
        <taxon>Candidatus Kentrum</taxon>
    </lineage>
</organism>
<sequence length="44" mass="4630">MAGLLTSEQTLSYAGRPYAAAPATGRLDLHREEQEALATAALTL</sequence>
<name>A0A450XW91_9GAMM</name>
<dbReference type="AlphaFoldDB" id="A0A450XW91"/>
<dbReference type="InterPro" id="IPR031717">
    <property type="entry name" value="ODO-1/KGD_C"/>
</dbReference>
<dbReference type="Gene3D" id="3.40.50.11610">
    <property type="entry name" value="Multifunctional 2-oxoglutarate metabolism enzyme, C-terminal domain"/>
    <property type="match status" value="1"/>
</dbReference>
<accession>A0A450XW91</accession>
<dbReference type="Pfam" id="PF16870">
    <property type="entry name" value="OxoGdeHyase_C"/>
    <property type="match status" value="1"/>
</dbReference>
<feature type="domain" description="2-oxoglutarate dehydrogenase E1 component/KDG C-terminal" evidence="1">
    <location>
        <begin position="7"/>
        <end position="42"/>
    </location>
</feature>
<proteinExistence type="predicted"/>
<dbReference type="EMBL" id="CAADFQ010000093">
    <property type="protein sequence ID" value="VFK34952.1"/>
    <property type="molecule type" value="Genomic_DNA"/>
</dbReference>
<evidence type="ECO:0000259" key="1">
    <source>
        <dbReference type="Pfam" id="PF16870"/>
    </source>
</evidence>
<evidence type="ECO:0000313" key="2">
    <source>
        <dbReference type="EMBL" id="VFK33545.1"/>
    </source>
</evidence>
<evidence type="ECO:0000313" key="4">
    <source>
        <dbReference type="EMBL" id="VFK77062.1"/>
    </source>
</evidence>
<gene>
    <name evidence="2" type="ORF">BECKMB1821G_GA0114241_11643</name>
    <name evidence="4" type="ORF">BECKMB1821H_GA0114242_10961</name>
    <name evidence="3" type="ORF">BECKMB1821I_GA0114274_10931</name>
</gene>
<evidence type="ECO:0000313" key="3">
    <source>
        <dbReference type="EMBL" id="VFK34952.1"/>
    </source>
</evidence>
<dbReference type="EMBL" id="CAADGH010000096">
    <property type="protein sequence ID" value="VFK77062.1"/>
    <property type="molecule type" value="Genomic_DNA"/>
</dbReference>
<protein>
    <recommendedName>
        <fullName evidence="1">2-oxoglutarate dehydrogenase E1 component/KDG C-terminal domain-containing protein</fullName>
    </recommendedName>
</protein>
<dbReference type="InterPro" id="IPR042179">
    <property type="entry name" value="KGD_C_sf"/>
</dbReference>
<reference evidence="2" key="1">
    <citation type="submission" date="2019-02" db="EMBL/GenBank/DDBJ databases">
        <authorList>
            <person name="Gruber-Vodicka R. H."/>
            <person name="Seah K. B. B."/>
        </authorList>
    </citation>
    <scope>NUCLEOTIDE SEQUENCE</scope>
    <source>
        <strain evidence="2">BECK_BZ197</strain>
        <strain evidence="4">BECK_BZ198</strain>
        <strain evidence="3">BECK_BZ199</strain>
    </source>
</reference>